<proteinExistence type="predicted"/>
<feature type="non-terminal residue" evidence="1">
    <location>
        <position position="115"/>
    </location>
</feature>
<reference evidence="1" key="2">
    <citation type="journal article" date="2014" name="ISME J.">
        <title>Microbial stratification in low pH oxic and suboxic macroscopic growths along an acid mine drainage.</title>
        <authorList>
            <person name="Mendez-Garcia C."/>
            <person name="Mesa V."/>
            <person name="Sprenger R.R."/>
            <person name="Richter M."/>
            <person name="Diez M.S."/>
            <person name="Solano J."/>
            <person name="Bargiela R."/>
            <person name="Golyshina O.V."/>
            <person name="Manteca A."/>
            <person name="Ramos J.L."/>
            <person name="Gallego J.R."/>
            <person name="Llorente I."/>
            <person name="Martins Dos Santos V.A."/>
            <person name="Jensen O.N."/>
            <person name="Pelaez A.I."/>
            <person name="Sanchez J."/>
            <person name="Ferrer M."/>
        </authorList>
    </citation>
    <scope>NUCLEOTIDE SEQUENCE</scope>
</reference>
<name>T1CSG8_9ZZZZ</name>
<dbReference type="AlphaFoldDB" id="T1CSG8"/>
<dbReference type="GO" id="GO:0006281">
    <property type="term" value="P:DNA repair"/>
    <property type="evidence" value="ECO:0007669"/>
    <property type="project" value="TreeGrafter"/>
</dbReference>
<dbReference type="PANTHER" id="PTHR43434:SF1">
    <property type="entry name" value="PHOSPHOGLYCOLATE PHOSPHATASE"/>
    <property type="match status" value="1"/>
</dbReference>
<dbReference type="EMBL" id="AUZX01004208">
    <property type="protein sequence ID" value="EQD71479.1"/>
    <property type="molecule type" value="Genomic_DNA"/>
</dbReference>
<dbReference type="GO" id="GO:0008967">
    <property type="term" value="F:phosphoglycolate phosphatase activity"/>
    <property type="evidence" value="ECO:0007669"/>
    <property type="project" value="TreeGrafter"/>
</dbReference>
<gene>
    <name evidence="1" type="ORF">B1A_05769</name>
</gene>
<dbReference type="NCBIfam" id="TIGR01549">
    <property type="entry name" value="HAD-SF-IA-v1"/>
    <property type="match status" value="1"/>
</dbReference>
<dbReference type="Pfam" id="PF13419">
    <property type="entry name" value="HAD_2"/>
    <property type="match status" value="1"/>
</dbReference>
<dbReference type="InterPro" id="IPR023214">
    <property type="entry name" value="HAD_sf"/>
</dbReference>
<dbReference type="InterPro" id="IPR036412">
    <property type="entry name" value="HAD-like_sf"/>
</dbReference>
<evidence type="ECO:0000313" key="1">
    <source>
        <dbReference type="EMBL" id="EQD71479.1"/>
    </source>
</evidence>
<dbReference type="SUPFAM" id="SSF56784">
    <property type="entry name" value="HAD-like"/>
    <property type="match status" value="1"/>
</dbReference>
<dbReference type="GO" id="GO:0005829">
    <property type="term" value="C:cytosol"/>
    <property type="evidence" value="ECO:0007669"/>
    <property type="project" value="TreeGrafter"/>
</dbReference>
<accession>T1CSG8</accession>
<dbReference type="PANTHER" id="PTHR43434">
    <property type="entry name" value="PHOSPHOGLYCOLATE PHOSPHATASE"/>
    <property type="match status" value="1"/>
</dbReference>
<dbReference type="Gene3D" id="3.40.50.1000">
    <property type="entry name" value="HAD superfamily/HAD-like"/>
    <property type="match status" value="1"/>
</dbReference>
<dbReference type="InterPro" id="IPR006439">
    <property type="entry name" value="HAD-SF_hydro_IA"/>
</dbReference>
<reference evidence="1" key="1">
    <citation type="submission" date="2013-08" db="EMBL/GenBank/DDBJ databases">
        <authorList>
            <person name="Mendez C."/>
            <person name="Richter M."/>
            <person name="Ferrer M."/>
            <person name="Sanchez J."/>
        </authorList>
    </citation>
    <scope>NUCLEOTIDE SEQUENCE</scope>
</reference>
<comment type="caution">
    <text evidence="1">The sequence shown here is derived from an EMBL/GenBank/DDBJ whole genome shotgun (WGS) entry which is preliminary data.</text>
</comment>
<organism evidence="1">
    <name type="scientific">mine drainage metagenome</name>
    <dbReference type="NCBI Taxonomy" id="410659"/>
    <lineage>
        <taxon>unclassified sequences</taxon>
        <taxon>metagenomes</taxon>
        <taxon>ecological metagenomes</taxon>
    </lineage>
</organism>
<dbReference type="InterPro" id="IPR041492">
    <property type="entry name" value="HAD_2"/>
</dbReference>
<dbReference type="InterPro" id="IPR050155">
    <property type="entry name" value="HAD-like_hydrolase_sf"/>
</dbReference>
<protein>
    <submittedName>
        <fullName evidence="1">Phosphoglycolate phosphatase</fullName>
    </submittedName>
</protein>
<sequence length="115" mass="12594">ARSLPLAVCTNKSVQLARTILERLELADYFARIIGGDSLPYRKPDPRVLQALLASFAAAPRDALMVGDSEVDAETAQAARVQMVLMRYGYRRGPIEDIPCLAALEHFAVLPELIA</sequence>
<feature type="non-terminal residue" evidence="1">
    <location>
        <position position="1"/>
    </location>
</feature>